<proteinExistence type="predicted"/>
<dbReference type="Proteomes" id="UP000002258">
    <property type="component" value="Chromosome 2"/>
</dbReference>
<sequence length="454" mass="53809">MRREKATWEALLKHPLYTCLSDIPPDLDQFTWDEIDFVLATLDRVIGPIARLPVPSKHLPVYLQFCDGWNEICEQSRELYLVHDMHTENEELKSLNTGDFDESEKRIYGTINKNVTLWLRFHLNLDESYKNVYECIKFATQKAEIEDRRIKNNMSLEDDRNGFRLEELAQFLQVSVKMEAWIYSLPKITYEDEYTTNNYDIDYSLSYMAWKQLCEQCPILDKLCLIDCHNVEIRTKTRESVTEREFYMMKRISEKVIHVLKMRLGLDKFCDTIYECIKFIKDRVDGSCKYQQIELPEELSDQISAQQRHYIRHMVIYTNEFLDKLPDITPESQEYVPLLQGWTYLCERNPTLYTMVGMNSEDDRLKKIANGILSGKDLEILKTIDAILARDFQKKLGLDLKFKNLFECQQYLEEKCSEKLIEQKKELNTGTQKQIKEARPMIKEIFESKDVSTL</sequence>
<dbReference type="KEGG" id="pic:PICST_29686"/>
<name>A3LNR9_PICST</name>
<dbReference type="GeneID" id="4836869"/>
<gene>
    <name evidence="1" type="ORF">PICST_29686</name>
</gene>
<protein>
    <submittedName>
        <fullName evidence="1">Uncharacterized protein</fullName>
    </submittedName>
</protein>
<dbReference type="RefSeq" id="XP_001382939.2">
    <property type="nucleotide sequence ID" value="XM_001382902.1"/>
</dbReference>
<organism evidence="1 2">
    <name type="scientific">Scheffersomyces stipitis (strain ATCC 58785 / CBS 6054 / NBRC 10063 / NRRL Y-11545)</name>
    <name type="common">Yeast</name>
    <name type="synonym">Pichia stipitis</name>
    <dbReference type="NCBI Taxonomy" id="322104"/>
    <lineage>
        <taxon>Eukaryota</taxon>
        <taxon>Fungi</taxon>
        <taxon>Dikarya</taxon>
        <taxon>Ascomycota</taxon>
        <taxon>Saccharomycotina</taxon>
        <taxon>Pichiomycetes</taxon>
        <taxon>Debaryomycetaceae</taxon>
        <taxon>Scheffersomyces</taxon>
    </lineage>
</organism>
<evidence type="ECO:0000313" key="2">
    <source>
        <dbReference type="Proteomes" id="UP000002258"/>
    </source>
</evidence>
<accession>A3LNR9</accession>
<reference evidence="1 2" key="1">
    <citation type="journal article" date="2007" name="Nat. Biotechnol.">
        <title>Genome sequence of the lignocellulose-bioconverting and xylose-fermenting yeast Pichia stipitis.</title>
        <authorList>
            <person name="Jeffries T.W."/>
            <person name="Grigoriev I.V."/>
            <person name="Grimwood J."/>
            <person name="Laplaza J.M."/>
            <person name="Aerts A."/>
            <person name="Salamov A."/>
            <person name="Schmutz J."/>
            <person name="Lindquist E."/>
            <person name="Dehal P."/>
            <person name="Shapiro H."/>
            <person name="Jin Y.S."/>
            <person name="Passoth V."/>
            <person name="Richardson P.M."/>
        </authorList>
    </citation>
    <scope>NUCLEOTIDE SEQUENCE [LARGE SCALE GENOMIC DNA]</scope>
    <source>
        <strain evidence="2">ATCC 58785 / CBS 6054 / NBRC 10063 / NRRL Y-11545</strain>
    </source>
</reference>
<keyword evidence="2" id="KW-1185">Reference proteome</keyword>
<dbReference type="InParanoid" id="A3LNR9"/>
<dbReference type="EMBL" id="CP000496">
    <property type="protein sequence ID" value="ABN64910.2"/>
    <property type="molecule type" value="Genomic_DNA"/>
</dbReference>
<dbReference type="AlphaFoldDB" id="A3LNR9"/>
<evidence type="ECO:0000313" key="1">
    <source>
        <dbReference type="EMBL" id="ABN64910.2"/>
    </source>
</evidence>
<dbReference type="HOGENOM" id="CLU_602844_0_0_1"/>